<protein>
    <submittedName>
        <fullName evidence="1">Uncharacterized protein</fullName>
    </submittedName>
</protein>
<organism evidence="1">
    <name type="scientific">hydrothermal vent metagenome</name>
    <dbReference type="NCBI Taxonomy" id="652676"/>
    <lineage>
        <taxon>unclassified sequences</taxon>
        <taxon>metagenomes</taxon>
        <taxon>ecological metagenomes</taxon>
    </lineage>
</organism>
<sequence length="60" mass="6933">MKIDIHVHTKKTKQGDADTREIDAKIFHEIISSTEVKIVAIANHKVFDFAQYEEFVEEMG</sequence>
<gene>
    <name evidence="1" type="ORF">MNBD_GAMMA21-74</name>
</gene>
<name>A0A3B1B5N8_9ZZZZ</name>
<dbReference type="EMBL" id="UOFR01000076">
    <property type="protein sequence ID" value="VAX00407.1"/>
    <property type="molecule type" value="Genomic_DNA"/>
</dbReference>
<reference evidence="1" key="1">
    <citation type="submission" date="2018-06" db="EMBL/GenBank/DDBJ databases">
        <authorList>
            <person name="Zhirakovskaya E."/>
        </authorList>
    </citation>
    <scope>NUCLEOTIDE SEQUENCE</scope>
</reference>
<proteinExistence type="predicted"/>
<evidence type="ECO:0000313" key="1">
    <source>
        <dbReference type="EMBL" id="VAX00407.1"/>
    </source>
</evidence>
<dbReference type="AlphaFoldDB" id="A0A3B1B5N8"/>
<accession>A0A3B1B5N8</accession>